<dbReference type="EMBL" id="JAZGQO010000009">
    <property type="protein sequence ID" value="KAK6178598.1"/>
    <property type="molecule type" value="Genomic_DNA"/>
</dbReference>
<dbReference type="Proteomes" id="UP001347796">
    <property type="component" value="Unassembled WGS sequence"/>
</dbReference>
<evidence type="ECO:0008006" key="3">
    <source>
        <dbReference type="Google" id="ProtNLM"/>
    </source>
</evidence>
<accession>A0AAN8JR89</accession>
<dbReference type="InterPro" id="IPR052055">
    <property type="entry name" value="Hepadnavirus_pol/RT"/>
</dbReference>
<protein>
    <recommendedName>
        <fullName evidence="3">Reverse transcriptase domain-containing protein</fullName>
    </recommendedName>
</protein>
<dbReference type="AlphaFoldDB" id="A0AAN8JR89"/>
<keyword evidence="2" id="KW-1185">Reference proteome</keyword>
<sequence>MASLTSIFSNLNIPLSSKKTIGPTTCLEYLGIALDTDKMEARLPREKIDRIISMIERFLNKNSVRKRELLQLLGYFNFAAKIVLPGRTFSAYMYSLSATVPKLLFFIKLTRECKNDLKMWLSFLKHWNKVSFFYDTEVSTSPSLDLFTDASSTRGFGGYYQGSWFSSDLNF</sequence>
<dbReference type="PANTHER" id="PTHR33050:SF8">
    <property type="entry name" value="REVERSE TRANSCRIPTASE DOMAIN-CONTAINING PROTEIN"/>
    <property type="match status" value="1"/>
</dbReference>
<name>A0AAN8JR89_PATCE</name>
<organism evidence="1 2">
    <name type="scientific">Patella caerulea</name>
    <name type="common">Rayed Mediterranean limpet</name>
    <dbReference type="NCBI Taxonomy" id="87958"/>
    <lineage>
        <taxon>Eukaryota</taxon>
        <taxon>Metazoa</taxon>
        <taxon>Spiralia</taxon>
        <taxon>Lophotrochozoa</taxon>
        <taxon>Mollusca</taxon>
        <taxon>Gastropoda</taxon>
        <taxon>Patellogastropoda</taxon>
        <taxon>Patelloidea</taxon>
        <taxon>Patellidae</taxon>
        <taxon>Patella</taxon>
    </lineage>
</organism>
<reference evidence="1 2" key="1">
    <citation type="submission" date="2024-01" db="EMBL/GenBank/DDBJ databases">
        <title>The genome of the rayed Mediterranean limpet Patella caerulea (Linnaeus, 1758).</title>
        <authorList>
            <person name="Anh-Thu Weber A."/>
            <person name="Halstead-Nussloch G."/>
        </authorList>
    </citation>
    <scope>NUCLEOTIDE SEQUENCE [LARGE SCALE GENOMIC DNA]</scope>
    <source>
        <strain evidence="1">AATW-2023a</strain>
        <tissue evidence="1">Whole specimen</tissue>
    </source>
</reference>
<dbReference type="SUPFAM" id="SSF56672">
    <property type="entry name" value="DNA/RNA polymerases"/>
    <property type="match status" value="1"/>
</dbReference>
<dbReference type="InterPro" id="IPR043502">
    <property type="entry name" value="DNA/RNA_pol_sf"/>
</dbReference>
<evidence type="ECO:0000313" key="2">
    <source>
        <dbReference type="Proteomes" id="UP001347796"/>
    </source>
</evidence>
<dbReference type="PANTHER" id="PTHR33050">
    <property type="entry name" value="REVERSE TRANSCRIPTASE DOMAIN-CONTAINING PROTEIN"/>
    <property type="match status" value="1"/>
</dbReference>
<proteinExistence type="predicted"/>
<gene>
    <name evidence="1" type="ORF">SNE40_013351</name>
</gene>
<evidence type="ECO:0000313" key="1">
    <source>
        <dbReference type="EMBL" id="KAK6178598.1"/>
    </source>
</evidence>
<comment type="caution">
    <text evidence="1">The sequence shown here is derived from an EMBL/GenBank/DDBJ whole genome shotgun (WGS) entry which is preliminary data.</text>
</comment>